<dbReference type="Gene3D" id="3.30.450.330">
    <property type="match status" value="1"/>
</dbReference>
<dbReference type="InterPro" id="IPR005311">
    <property type="entry name" value="PBP_dimer"/>
</dbReference>
<sequence>MASIIGQYRYKTANLSDGRIFVLKAIFLVAMVILIAKLSFLQIVQDDYYRSLSDKRQQVLRQLQPNRGKIFVKTRLEDGAYEYFPAVTNQELFLVYAEPNKVESPNKVIDTIVPIFDLTPQEWQPLLQKIADDKDPYEPLVKQATQEEIELLQTKNLSGVGFIPQNYRYYPENSLGGHLFGFVRTIDDKAVGQYGLESYFNDELYGKEGVLVSPVDAQGSFVTAGEREKDPATNGADLYLTIDKRVQITICQIIARAVETYDAVNGSVVVMDPRTGAIIGMCSAPDYNPDVFNQVESIDIYNNPVISSPYEPGSVFKAITMAAGLDIGLVEPNSTYIDEGEVKIGPFTVRNADLKKHGQQTMTQVLEQSLNTGAIYVADLVGKKDMQRYIENFGFGKKTGIALSNELGGDISSLDKRGDIYTLTASYGQGITVTPLQLAAAFSAIANDGKLVKPYIVDEIHFGDGRIDKTAVQEISQVISKLTSIKLRGMLTSVITNGLGRKAGVEGYYLAGKTGTAQIAAPSGGYGVDTNHTFVGFGPTEDPQFTILVKLEKPTAVRYASDSATNVFREVAAFLVNHLQIPPSNG</sequence>
<dbReference type="EMBL" id="PEZZ01000006">
    <property type="protein sequence ID" value="PIS05471.1"/>
    <property type="molecule type" value="Genomic_DNA"/>
</dbReference>
<dbReference type="SUPFAM" id="SSF56519">
    <property type="entry name" value="Penicillin binding protein dimerisation domain"/>
    <property type="match status" value="1"/>
</dbReference>
<comment type="subcellular location">
    <subcellularLocation>
        <location evidence="1">Membrane</location>
    </subcellularLocation>
</comment>
<dbReference type="InterPro" id="IPR012338">
    <property type="entry name" value="Beta-lactam/transpept-like"/>
</dbReference>
<dbReference type="AlphaFoldDB" id="A0A2H0W4G7"/>
<dbReference type="SUPFAM" id="SSF56601">
    <property type="entry name" value="beta-lactamase/transpeptidase-like"/>
    <property type="match status" value="1"/>
</dbReference>
<dbReference type="PANTHER" id="PTHR30627:SF1">
    <property type="entry name" value="PEPTIDOGLYCAN D,D-TRANSPEPTIDASE FTSI"/>
    <property type="match status" value="1"/>
</dbReference>
<dbReference type="Proteomes" id="UP000230935">
    <property type="component" value="Unassembled WGS sequence"/>
</dbReference>
<dbReference type="Pfam" id="PF03717">
    <property type="entry name" value="PBP_dimer"/>
    <property type="match status" value="1"/>
</dbReference>
<dbReference type="Gene3D" id="3.40.710.10">
    <property type="entry name" value="DD-peptidase/beta-lactamase superfamily"/>
    <property type="match status" value="1"/>
</dbReference>
<dbReference type="InterPro" id="IPR036138">
    <property type="entry name" value="PBP_dimer_sf"/>
</dbReference>
<feature type="domain" description="Penicillin-binding protein dimerisation" evidence="5">
    <location>
        <begin position="85"/>
        <end position="223"/>
    </location>
</feature>
<reference evidence="7" key="1">
    <citation type="submission" date="2017-09" db="EMBL/GenBank/DDBJ databases">
        <title>Depth-based differentiation of microbial function through sediment-hosted aquifers and enrichment of novel symbionts in the deep terrestrial subsurface.</title>
        <authorList>
            <person name="Probst A.J."/>
            <person name="Ladd B."/>
            <person name="Jarett J.K."/>
            <person name="Geller-Mcgrath D.E."/>
            <person name="Sieber C.M.K."/>
            <person name="Emerson J.B."/>
            <person name="Anantharaman K."/>
            <person name="Thomas B.C."/>
            <person name="Malmstrom R."/>
            <person name="Stieglmeier M."/>
            <person name="Klingl A."/>
            <person name="Woyke T."/>
            <person name="Ryan C.M."/>
            <person name="Banfield J.F."/>
        </authorList>
    </citation>
    <scope>NUCLEOTIDE SEQUENCE [LARGE SCALE GENOMIC DNA]</scope>
</reference>
<dbReference type="PANTHER" id="PTHR30627">
    <property type="entry name" value="PEPTIDOGLYCAN D,D-TRANSPEPTIDASE"/>
    <property type="match status" value="1"/>
</dbReference>
<dbReference type="GO" id="GO:0005886">
    <property type="term" value="C:plasma membrane"/>
    <property type="evidence" value="ECO:0007669"/>
    <property type="project" value="TreeGrafter"/>
</dbReference>
<feature type="transmembrane region" description="Helical" evidence="3">
    <location>
        <begin position="21"/>
        <end position="44"/>
    </location>
</feature>
<evidence type="ECO:0000256" key="2">
    <source>
        <dbReference type="ARBA" id="ARBA00023136"/>
    </source>
</evidence>
<evidence type="ECO:0000256" key="3">
    <source>
        <dbReference type="SAM" id="Phobius"/>
    </source>
</evidence>
<organism evidence="6 7">
    <name type="scientific">Candidatus Buchananbacteria bacterium CG10_big_fil_rev_8_21_14_0_10_42_9</name>
    <dbReference type="NCBI Taxonomy" id="1974526"/>
    <lineage>
        <taxon>Bacteria</taxon>
        <taxon>Candidatus Buchananiibacteriota</taxon>
    </lineage>
</organism>
<comment type="caution">
    <text evidence="6">The sequence shown here is derived from an EMBL/GenBank/DDBJ whole genome shotgun (WGS) entry which is preliminary data.</text>
</comment>
<protein>
    <recommendedName>
        <fullName evidence="8">Penicillin-binding protein 2</fullName>
    </recommendedName>
</protein>
<keyword evidence="3" id="KW-1133">Transmembrane helix</keyword>
<dbReference type="GO" id="GO:0071555">
    <property type="term" value="P:cell wall organization"/>
    <property type="evidence" value="ECO:0007669"/>
    <property type="project" value="TreeGrafter"/>
</dbReference>
<feature type="domain" description="Penicillin-binding protein transpeptidase" evidence="4">
    <location>
        <begin position="266"/>
        <end position="571"/>
    </location>
</feature>
<accession>A0A2H0W4G7</accession>
<evidence type="ECO:0000313" key="7">
    <source>
        <dbReference type="Proteomes" id="UP000230935"/>
    </source>
</evidence>
<dbReference type="Gene3D" id="3.90.1310.10">
    <property type="entry name" value="Penicillin-binding protein 2a (Domain 2)"/>
    <property type="match status" value="1"/>
</dbReference>
<dbReference type="InterPro" id="IPR001460">
    <property type="entry name" value="PCN-bd_Tpept"/>
</dbReference>
<name>A0A2H0W4G7_9BACT</name>
<keyword evidence="3" id="KW-0812">Transmembrane</keyword>
<evidence type="ECO:0008006" key="8">
    <source>
        <dbReference type="Google" id="ProtNLM"/>
    </source>
</evidence>
<keyword evidence="2 3" id="KW-0472">Membrane</keyword>
<proteinExistence type="predicted"/>
<evidence type="ECO:0000259" key="4">
    <source>
        <dbReference type="Pfam" id="PF00905"/>
    </source>
</evidence>
<dbReference type="Pfam" id="PF00905">
    <property type="entry name" value="Transpeptidase"/>
    <property type="match status" value="1"/>
</dbReference>
<dbReference type="InterPro" id="IPR050515">
    <property type="entry name" value="Beta-lactam/transpept"/>
</dbReference>
<evidence type="ECO:0000313" key="6">
    <source>
        <dbReference type="EMBL" id="PIS05471.1"/>
    </source>
</evidence>
<evidence type="ECO:0000256" key="1">
    <source>
        <dbReference type="ARBA" id="ARBA00004370"/>
    </source>
</evidence>
<gene>
    <name evidence="6" type="ORF">COT81_01065</name>
</gene>
<dbReference type="GO" id="GO:0008658">
    <property type="term" value="F:penicillin binding"/>
    <property type="evidence" value="ECO:0007669"/>
    <property type="project" value="InterPro"/>
</dbReference>
<evidence type="ECO:0000259" key="5">
    <source>
        <dbReference type="Pfam" id="PF03717"/>
    </source>
</evidence>